<dbReference type="RefSeq" id="WP_029991530.1">
    <property type="nucleotide sequence ID" value="NZ_ATMJ01000068.1"/>
</dbReference>
<dbReference type="EMBL" id="JMPR01000034">
    <property type="protein sequence ID" value="KFD19046.1"/>
    <property type="molecule type" value="Genomic_DNA"/>
</dbReference>
<dbReference type="eggNOG" id="ENOG502ZAA2">
    <property type="taxonomic scope" value="Bacteria"/>
</dbReference>
<name>A0A085JF00_9GAMM</name>
<dbReference type="Proteomes" id="UP000028602">
    <property type="component" value="Unassembled WGS sequence"/>
</dbReference>
<protein>
    <submittedName>
        <fullName evidence="1">Uncharacterized protein</fullName>
    </submittedName>
</protein>
<dbReference type="OrthoDB" id="556502at2"/>
<evidence type="ECO:0000313" key="2">
    <source>
        <dbReference type="Proteomes" id="UP000028602"/>
    </source>
</evidence>
<gene>
    <name evidence="1" type="ORF">GTPT_1983</name>
</gene>
<accession>A0A085JF00</accession>
<dbReference type="InterPro" id="IPR027417">
    <property type="entry name" value="P-loop_NTPase"/>
</dbReference>
<comment type="caution">
    <text evidence="1">The sequence shown here is derived from an EMBL/GenBank/DDBJ whole genome shotgun (WGS) entry which is preliminary data.</text>
</comment>
<proteinExistence type="predicted"/>
<reference evidence="1 2" key="1">
    <citation type="submission" date="2014-05" db="EMBL/GenBank/DDBJ databases">
        <title>ATOL: Assembling a taxonomically balanced genome-scale reconstruction of the evolutionary history of the Enterobacteriaceae.</title>
        <authorList>
            <person name="Plunkett G.III."/>
            <person name="Neeno-Eckwall E.C."/>
            <person name="Glasner J.D."/>
            <person name="Perna N.T."/>
        </authorList>
    </citation>
    <scope>NUCLEOTIDE SEQUENCE [LARGE SCALE GENOMIC DNA]</scope>
    <source>
        <strain evidence="1 2">ATCC 33301</strain>
    </source>
</reference>
<dbReference type="AlphaFoldDB" id="A0A085JF00"/>
<keyword evidence="2" id="KW-1185">Reference proteome</keyword>
<organism evidence="1 2">
    <name type="scientific">Tatumella ptyseos ATCC 33301</name>
    <dbReference type="NCBI Taxonomy" id="1005995"/>
    <lineage>
        <taxon>Bacteria</taxon>
        <taxon>Pseudomonadati</taxon>
        <taxon>Pseudomonadota</taxon>
        <taxon>Gammaproteobacteria</taxon>
        <taxon>Enterobacterales</taxon>
        <taxon>Erwiniaceae</taxon>
        <taxon>Tatumella</taxon>
    </lineage>
</organism>
<dbReference type="SUPFAM" id="SSF52540">
    <property type="entry name" value="P-loop containing nucleoside triphosphate hydrolases"/>
    <property type="match status" value="1"/>
</dbReference>
<sequence length="1280" mass="144969">MPSVFQIDQTIIKSLDDKIARELIARLCRAELRKQSLPDSCVTWGGDQRAKDGGVDVRVDCATTLISPNFIKASQTIFQVKAEKFPPAKITKEMAPCGDIRAIFHEISQVSGAYVIVSTKDDISDEGLRTRRNAIQECLAQHGFISSVTFDFYDSRRVADWVEEHPSVMTWLRYCINQPLRGWRPYGPWAYDEENVEAEYLLDDKTRVFMPDKDEGSNVSETISTLRNQLGSYGTASIRIVGLSGVGKTRLVQALFDTRVCPDTVCPHRDHVVYTDLGDEPNPAPQIMLEQLVGIDSGTIVIVDNCGIVTHNKLTGYLKNKTVNIKLITIEYDIQDDIPEKTSCYRLEGTTPEVIFSLLKKKFPQLSTNDIERIVDFSDGNARVAFALASTVESGNDLSQLRERELFERLFRQKNDHDDSLLRCAEAASILYSFDGEDLSNNGELAKLAGLAEVSPLTFSRHMVELKRRGLLQSRAEWRALLPHAVANRLVVRVLETVPAEHLIQVFIEQGSKRIARSFTRRLSFLHNCQEAVKIAEKMLSASGYLGDFSKLGSYEEQMVANLAPVNPSVTLDVISRLCDESTSETHEDSSREYFARLAKSIAYETLYFNDAVLILKKLYLSELNEKKKKEIREIISSLFFCHLSGTEVGPIERLGVVNNFLSSTNKAEYELGIDLLITGLKTQGFNAHYSFSFGARSRDYGWSPKSEKDFVLWFCTWFERALSIGEQISVDGKRVREEISKSLRVVWGVSKIETMLIHLAEKFRIIDGWPEAWLLSKVLLKNGNNTWSDESLENLKKFEMILRPDDLISEVRARIIARGGMVEHLEEGMNNLSYEEKRILCTKNTELLGLRLAEDKAILKQLLPELCEHNKSGLYDFGLGIGKSGCDVDWILQEIRVYLANDNNGQVNLSLLKGIINNWKARAMFEVEGFLDSAVYDSVWNKRFVEIQGVTFLNANAFKRLCYILELGECPSYQFSYLVNVGADNYFTVAQIEIILRKLCLKQDNAGTISALNILFIIVHNAKKHDPKYKLELVISIGNFLSCMDWGKVDRDDAMMSHDVCEMLHFFLTDKNSESFIADILNRMMSTISSCWYRFDETLKNAIRTFFKHYPALSLDIICKPDEDGLYGIASELTSASLIEREQGGALESVSAKILIEWCNKDKHPESRLEFVADGCKLIESHKDGDRYISETAIKILEFSSNKSKIISCFIGRFFPSSWSGSLANILESYLPLLDDFVIAGDEITNSAVEEAKNKLITWVALERRSEYERNNSQNLSFE</sequence>
<evidence type="ECO:0000313" key="1">
    <source>
        <dbReference type="EMBL" id="KFD19046.1"/>
    </source>
</evidence>